<dbReference type="Gene3D" id="3.90.226.10">
    <property type="entry name" value="2-enoyl-CoA Hydratase, Chain A, domain 1"/>
    <property type="match status" value="1"/>
</dbReference>
<dbReference type="Pfam" id="PF26549">
    <property type="entry name" value="Tricorn_N"/>
    <property type="match status" value="1"/>
</dbReference>
<dbReference type="Pfam" id="PF03572">
    <property type="entry name" value="Peptidase_S41"/>
    <property type="match status" value="1"/>
</dbReference>
<evidence type="ECO:0000256" key="8">
    <source>
        <dbReference type="SAM" id="MobiDB-lite"/>
    </source>
</evidence>
<evidence type="ECO:0000256" key="4">
    <source>
        <dbReference type="ARBA" id="ARBA00022670"/>
    </source>
</evidence>
<dbReference type="InterPro" id="IPR036034">
    <property type="entry name" value="PDZ_sf"/>
</dbReference>
<dbReference type="EMBL" id="JBHLZU010000020">
    <property type="protein sequence ID" value="MFB9907207.1"/>
    <property type="molecule type" value="Genomic_DNA"/>
</dbReference>
<keyword evidence="11" id="KW-1185">Reference proteome</keyword>
<feature type="region of interest" description="Disordered" evidence="8">
    <location>
        <begin position="513"/>
        <end position="539"/>
    </location>
</feature>
<dbReference type="Pfam" id="PF26550">
    <property type="entry name" value="Tricorn_2nd"/>
    <property type="match status" value="1"/>
</dbReference>
<dbReference type="Pfam" id="PF14685">
    <property type="entry name" value="PDZ_Tricorn"/>
    <property type="match status" value="1"/>
</dbReference>
<dbReference type="Gene3D" id="2.30.42.10">
    <property type="match status" value="1"/>
</dbReference>
<proteinExistence type="inferred from homology"/>
<organism evidence="10 11">
    <name type="scientific">Allokutzneria oryzae</name>
    <dbReference type="NCBI Taxonomy" id="1378989"/>
    <lineage>
        <taxon>Bacteria</taxon>
        <taxon>Bacillati</taxon>
        <taxon>Actinomycetota</taxon>
        <taxon>Actinomycetes</taxon>
        <taxon>Pseudonocardiales</taxon>
        <taxon>Pseudonocardiaceae</taxon>
        <taxon>Allokutzneria</taxon>
    </lineage>
</organism>
<comment type="function">
    <text evidence="7">Degrades oligopeptides.</text>
</comment>
<evidence type="ECO:0000256" key="6">
    <source>
        <dbReference type="ARBA" id="ARBA00022825"/>
    </source>
</evidence>
<dbReference type="Gene3D" id="3.30.750.44">
    <property type="match status" value="1"/>
</dbReference>
<evidence type="ECO:0000259" key="9">
    <source>
        <dbReference type="SMART" id="SM00245"/>
    </source>
</evidence>
<evidence type="ECO:0000256" key="1">
    <source>
        <dbReference type="ARBA" id="ARBA00004496"/>
    </source>
</evidence>
<reference evidence="10 11" key="1">
    <citation type="submission" date="2024-09" db="EMBL/GenBank/DDBJ databases">
        <authorList>
            <person name="Sun Q."/>
            <person name="Mori K."/>
        </authorList>
    </citation>
    <scope>NUCLEOTIDE SEQUENCE [LARGE SCALE GENOMIC DNA]</scope>
    <source>
        <strain evidence="10 11">TBRC 7907</strain>
    </source>
</reference>
<dbReference type="SMART" id="SM00245">
    <property type="entry name" value="TSPc"/>
    <property type="match status" value="1"/>
</dbReference>
<dbReference type="SUPFAM" id="SSF50156">
    <property type="entry name" value="PDZ domain-like"/>
    <property type="match status" value="1"/>
</dbReference>
<sequence length="1066" mass="115187">MTDGYLRFPHVHDDLVTFVAEDDVWLAPLDGGRAWRVTADGVPAANPRFSPDGERLAWSSRLNGAPEVHVVPVEGGLGTRLTYWGDLKATVLGWTSGGDILAISAAGQQSVRHTWARAVPVAGGPDTPLPYGPVSGIAFADDGAVVLSSAANPEPAWWKRYRGGTAGKLWVDADGDGEFGRILPELKSSLVGPMWVAGRIVFVSDHEGVGNLYSCAPDGSDLRRHTSHEDFFARHASTDGSRVVYQSGGSLWLLDDLDAEPRKLDVRLTGPRRFRQPSPVPAGKHLGAAVPDRTGRASAVEVRGTVHWLTHRDGPVRTLAAEPGVRARLPLPLGEDRVVWVTDADGEDALEISPTVGRTAGVTPRRLATGQLGRVLELAAAPDGRTIAVTTHDRRLVLVDVDSGELRELVSGVESDPDDAVFSPDSEWVAWSHPGPYPLRQIRMARVDDLSTVDVTPLRFVDYSPAFTVDGKHLAFLSKRAFDPIYDEHVFDMSFANGGRPYLVPLAATTRSPFGPQLEGRPFTPDSDDDSDRKNKDDSSVTVAVDLDGLASRVVGVPVANGRYYALRAAEGGLLWMRDPISGVLDEDGASGVDAQPTLLEYYDLEKRSGEVLVEDLDGYRVSGDGKRIVVRDGGSLRVLPADRKVKSNGDAGDDEIDIDLSRVRVVVDPGAEWRQAFHENGRLMRDHFWREDLSGVDWAGVLARYEPLLDRLGSHSDFVDLLWEVQAELGTSHAYVAPPARPGDSARRIGLLGADIARDEAGVWRVRRVLPGESSVPDARSPLAAPGVGIREGDALLAVNGRAVDTETGPGPLLVGTVDKAVELTVGPRDGGESRRVVVVPLASEDALRYQAWVADRRAYVERVGEGRVGYLHVPDMMGPGWAELHRDLRVEMAREAVVADVRENRGGHLSQLVVEKLARRVVGWQVGRDGYRAHTYPSDAPRGPVVVVANEFSGSDGDIVNGAAKAMGIGPVVGVRTWGGTVGIDSRYRLVDGTLVTQPRYATWIEGVGWGMENHGVDPDVEVVMTPQDWVNDRDPQLDTAIRLALESLAEKPAATLPELPPLG</sequence>
<keyword evidence="4 7" id="KW-0645">Protease</keyword>
<dbReference type="RefSeq" id="WP_377856918.1">
    <property type="nucleotide sequence ID" value="NZ_JBHLZU010000020.1"/>
</dbReference>
<keyword evidence="6 7" id="KW-0720">Serine protease</keyword>
<dbReference type="InterPro" id="IPR015943">
    <property type="entry name" value="WD40/YVTN_repeat-like_dom_sf"/>
</dbReference>
<dbReference type="PANTHER" id="PTHR43253:SF1">
    <property type="entry name" value="TRICORN PROTEASE HOMOLOG 2-RELATED"/>
    <property type="match status" value="1"/>
</dbReference>
<comment type="similarity">
    <text evidence="2 7">Belongs to the peptidase S41B family.</text>
</comment>
<dbReference type="InterPro" id="IPR029414">
    <property type="entry name" value="Tricorn_PDZ"/>
</dbReference>
<dbReference type="Gene3D" id="2.130.10.10">
    <property type="entry name" value="YVTN repeat-like/Quinoprotein amine dehydrogenase"/>
    <property type="match status" value="1"/>
</dbReference>
<dbReference type="Proteomes" id="UP001589693">
    <property type="component" value="Unassembled WGS sequence"/>
</dbReference>
<dbReference type="PIRSF" id="PIRSF036421">
    <property type="entry name" value="Tricorn_protease"/>
    <property type="match status" value="1"/>
</dbReference>
<gene>
    <name evidence="10" type="ORF">ACFFQA_25000</name>
</gene>
<dbReference type="PANTHER" id="PTHR43253">
    <property type="entry name" value="TRICORN PROTEASE HOMOLOG 2-RELATED"/>
    <property type="match status" value="1"/>
</dbReference>
<evidence type="ECO:0000313" key="10">
    <source>
        <dbReference type="EMBL" id="MFB9907207.1"/>
    </source>
</evidence>
<comment type="caution">
    <text evidence="10">The sequence shown here is derived from an EMBL/GenBank/DDBJ whole genome shotgun (WGS) entry which is preliminary data.</text>
</comment>
<feature type="domain" description="Tail specific protease" evidence="9">
    <location>
        <begin position="833"/>
        <end position="1026"/>
    </location>
</feature>
<accession>A0ABV6A223</accession>
<evidence type="ECO:0000256" key="7">
    <source>
        <dbReference type="PIRNR" id="PIRNR036421"/>
    </source>
</evidence>
<dbReference type="CDD" id="cd10828">
    <property type="entry name" value="cpPDZ_Tricorn-protease"/>
    <property type="match status" value="1"/>
</dbReference>
<comment type="subcellular location">
    <subcellularLocation>
        <location evidence="1 7">Cytoplasm</location>
    </subcellularLocation>
</comment>
<evidence type="ECO:0000256" key="2">
    <source>
        <dbReference type="ARBA" id="ARBA00008524"/>
    </source>
</evidence>
<keyword evidence="3 7" id="KW-0963">Cytoplasm</keyword>
<protein>
    <recommendedName>
        <fullName evidence="7">Tricorn protease homolog</fullName>
        <ecNumber evidence="7">3.4.21.-</ecNumber>
    </recommendedName>
</protein>
<name>A0ABV6A223_9PSEU</name>
<evidence type="ECO:0000256" key="3">
    <source>
        <dbReference type="ARBA" id="ARBA00022490"/>
    </source>
</evidence>
<dbReference type="InterPro" id="IPR012393">
    <property type="entry name" value="Tricorn_protease"/>
</dbReference>
<dbReference type="EC" id="3.4.21.-" evidence="7"/>
<keyword evidence="5 7" id="KW-0378">Hydrolase</keyword>
<dbReference type="CDD" id="cd07562">
    <property type="entry name" value="Peptidase_S41_TRI"/>
    <property type="match status" value="1"/>
</dbReference>
<dbReference type="Gene3D" id="2.120.10.60">
    <property type="entry name" value="Tricorn protease N-terminal domain"/>
    <property type="match status" value="1"/>
</dbReference>
<dbReference type="Pfam" id="PF14684">
    <property type="entry name" value="Tricorn_C1"/>
    <property type="match status" value="1"/>
</dbReference>
<dbReference type="SUPFAM" id="SSF69304">
    <property type="entry name" value="Tricorn protease N-terminal domain"/>
    <property type="match status" value="2"/>
</dbReference>
<dbReference type="SUPFAM" id="SSF52096">
    <property type="entry name" value="ClpP/crotonase"/>
    <property type="match status" value="1"/>
</dbReference>
<dbReference type="InterPro" id="IPR029045">
    <property type="entry name" value="ClpP/crotonase-like_dom_sf"/>
</dbReference>
<evidence type="ECO:0000313" key="11">
    <source>
        <dbReference type="Proteomes" id="UP001589693"/>
    </source>
</evidence>
<dbReference type="InterPro" id="IPR028204">
    <property type="entry name" value="Tricorn_C1"/>
</dbReference>
<dbReference type="InterPro" id="IPR005151">
    <property type="entry name" value="Tail-specific_protease"/>
</dbReference>
<evidence type="ECO:0000256" key="5">
    <source>
        <dbReference type="ARBA" id="ARBA00022801"/>
    </source>
</evidence>